<feature type="active site" description="Tele-AMP-histidine intermediate" evidence="1">
    <location>
        <position position="98"/>
    </location>
</feature>
<evidence type="ECO:0000256" key="2">
    <source>
        <dbReference type="PIRSR" id="PIRSR601310-3"/>
    </source>
</evidence>
<dbReference type="SUPFAM" id="SSF54197">
    <property type="entry name" value="HIT-like"/>
    <property type="match status" value="1"/>
</dbReference>
<dbReference type="Pfam" id="PF01230">
    <property type="entry name" value="HIT"/>
    <property type="match status" value="1"/>
</dbReference>
<evidence type="ECO:0000313" key="5">
    <source>
        <dbReference type="EMBL" id="GIF90318.1"/>
    </source>
</evidence>
<dbReference type="GO" id="GO:0009117">
    <property type="term" value="P:nucleotide metabolic process"/>
    <property type="evidence" value="ECO:0007669"/>
    <property type="project" value="TreeGrafter"/>
</dbReference>
<dbReference type="InterPro" id="IPR036265">
    <property type="entry name" value="HIT-like_sf"/>
</dbReference>
<dbReference type="GO" id="GO:0003824">
    <property type="term" value="F:catalytic activity"/>
    <property type="evidence" value="ECO:0007669"/>
    <property type="project" value="InterPro"/>
</dbReference>
<feature type="short sequence motif" description="Histidine triad motif" evidence="2 3">
    <location>
        <begin position="96"/>
        <end position="100"/>
    </location>
</feature>
<dbReference type="PANTHER" id="PTHR46648">
    <property type="entry name" value="HIT FAMILY PROTEIN 1"/>
    <property type="match status" value="1"/>
</dbReference>
<gene>
    <name evidence="5" type="ORF">Cch02nite_37620</name>
</gene>
<name>A0A8J3K4W0_9ACTN</name>
<accession>A0A8J3K4W0</accession>
<dbReference type="InterPro" id="IPR011146">
    <property type="entry name" value="HIT-like"/>
</dbReference>
<evidence type="ECO:0000256" key="1">
    <source>
        <dbReference type="PIRSR" id="PIRSR601310-1"/>
    </source>
</evidence>
<sequence>MDECVLCLRVLGKEFWIPVAESAHTIAALANHQRSHGALLVVPRRHTSTIAELTAEEATDHFRLVQRMAEVLTRAYRPDGINVWQGGRMPEARFNHVHTHVCPRYLDAEYSFVASEDLPLPSVEQRWEIARQILEFVPSGLAVRSAG</sequence>
<evidence type="ECO:0000256" key="3">
    <source>
        <dbReference type="PROSITE-ProRule" id="PRU00464"/>
    </source>
</evidence>
<reference evidence="5 6" key="1">
    <citation type="submission" date="2021-01" db="EMBL/GenBank/DDBJ databases">
        <title>Whole genome shotgun sequence of Catellatospora chokoriensis NBRC 107358.</title>
        <authorList>
            <person name="Komaki H."/>
            <person name="Tamura T."/>
        </authorList>
    </citation>
    <scope>NUCLEOTIDE SEQUENCE [LARGE SCALE GENOMIC DNA]</scope>
    <source>
        <strain evidence="5 6">NBRC 107358</strain>
    </source>
</reference>
<dbReference type="RefSeq" id="WP_191842862.1">
    <property type="nucleotide sequence ID" value="NZ_BAAALB010000028.1"/>
</dbReference>
<protein>
    <recommendedName>
        <fullName evidence="4">HIT domain-containing protein</fullName>
    </recommendedName>
</protein>
<comment type="caution">
    <text evidence="5">The sequence shown here is derived from an EMBL/GenBank/DDBJ whole genome shotgun (WGS) entry which is preliminary data.</text>
</comment>
<keyword evidence="6" id="KW-1185">Reference proteome</keyword>
<evidence type="ECO:0000313" key="6">
    <source>
        <dbReference type="Proteomes" id="UP000619293"/>
    </source>
</evidence>
<dbReference type="PROSITE" id="PS51084">
    <property type="entry name" value="HIT_2"/>
    <property type="match status" value="1"/>
</dbReference>
<dbReference type="AlphaFoldDB" id="A0A8J3K4W0"/>
<dbReference type="PANTHER" id="PTHR46648:SF1">
    <property type="entry name" value="ADENOSINE 5'-MONOPHOSPHORAMIDASE HNT1"/>
    <property type="match status" value="1"/>
</dbReference>
<dbReference type="InterPro" id="IPR001310">
    <property type="entry name" value="Histidine_triad_HIT"/>
</dbReference>
<feature type="domain" description="HIT" evidence="4">
    <location>
        <begin position="5"/>
        <end position="112"/>
    </location>
</feature>
<dbReference type="Gene3D" id="3.30.428.10">
    <property type="entry name" value="HIT-like"/>
    <property type="match status" value="1"/>
</dbReference>
<organism evidence="5 6">
    <name type="scientific">Catellatospora chokoriensis</name>
    <dbReference type="NCBI Taxonomy" id="310353"/>
    <lineage>
        <taxon>Bacteria</taxon>
        <taxon>Bacillati</taxon>
        <taxon>Actinomycetota</taxon>
        <taxon>Actinomycetes</taxon>
        <taxon>Micromonosporales</taxon>
        <taxon>Micromonosporaceae</taxon>
        <taxon>Catellatospora</taxon>
    </lineage>
</organism>
<evidence type="ECO:0000259" key="4">
    <source>
        <dbReference type="PROSITE" id="PS51084"/>
    </source>
</evidence>
<proteinExistence type="predicted"/>
<dbReference type="EMBL" id="BONG01000022">
    <property type="protein sequence ID" value="GIF90318.1"/>
    <property type="molecule type" value="Genomic_DNA"/>
</dbReference>
<dbReference type="Proteomes" id="UP000619293">
    <property type="component" value="Unassembled WGS sequence"/>
</dbReference>